<keyword evidence="2" id="KW-1185">Reference proteome</keyword>
<dbReference type="KEGG" id="xal:XALC_0184"/>
<evidence type="ECO:0000313" key="1">
    <source>
        <dbReference type="EMBL" id="CBA14730.1"/>
    </source>
</evidence>
<evidence type="ECO:0000313" key="2">
    <source>
        <dbReference type="Proteomes" id="UP000001890"/>
    </source>
</evidence>
<proteinExistence type="predicted"/>
<protein>
    <submittedName>
        <fullName evidence="1">Uncharacterized protein</fullName>
    </submittedName>
</protein>
<reference evidence="1 2" key="1">
    <citation type="journal article" date="2009" name="BMC Genomics">
        <title>The complete genome sequence of Xanthomonas albilineans provides new insights into the reductive genome evolution of the xylem-limited Xanthomonadaceae.</title>
        <authorList>
            <person name="Pieretti I."/>
            <person name="Royer M."/>
            <person name="Barbe V."/>
            <person name="Carrere S."/>
            <person name="Koebnik R."/>
            <person name="Cociancich S."/>
            <person name="Couloux A."/>
            <person name="Darrasse A."/>
            <person name="Gouzy J."/>
            <person name="Jacques M.A."/>
            <person name="Lauber E."/>
            <person name="Manceau C."/>
            <person name="Mangenot S."/>
            <person name="Poussier S."/>
            <person name="Segurens B."/>
            <person name="Szurek B."/>
            <person name="Verdier V."/>
            <person name="Arlat M."/>
            <person name="Rott P."/>
        </authorList>
    </citation>
    <scope>NUCLEOTIDE SEQUENCE [LARGE SCALE GENOMIC DNA]</scope>
    <source>
        <strain evidence="2">GPE PC73 / CFBP 7063</strain>
    </source>
</reference>
<dbReference type="Proteomes" id="UP000001890">
    <property type="component" value="Chromosome"/>
</dbReference>
<accession>D2U8S4</accession>
<organism evidence="1 2">
    <name type="scientific">Xanthomonas albilineans (strain GPE PC73 / CFBP 7063)</name>
    <dbReference type="NCBI Taxonomy" id="380358"/>
    <lineage>
        <taxon>Bacteria</taxon>
        <taxon>Pseudomonadati</taxon>
        <taxon>Pseudomonadota</taxon>
        <taxon>Gammaproteobacteria</taxon>
        <taxon>Lysobacterales</taxon>
        <taxon>Lysobacteraceae</taxon>
        <taxon>Xanthomonas</taxon>
    </lineage>
</organism>
<dbReference type="EMBL" id="FP565176">
    <property type="protein sequence ID" value="CBA14730.1"/>
    <property type="molecule type" value="Genomic_DNA"/>
</dbReference>
<sequence length="96" mass="10219">MTMALQPVAQRALLAAFNSPGHRLRRAAGGFVAAPPKVHTSGPLEVPAFTRRAVNWLDNAGLVTFDDPEFPSCVTLNARGLAEAQKLLAPDSKAVR</sequence>
<dbReference type="STRING" id="380358.XALC_0184"/>
<name>D2U8S4_XANAP</name>
<gene>
    <name evidence="1" type="ordered locus">XALc_0184</name>
</gene>
<dbReference type="AlphaFoldDB" id="D2U8S4"/>